<protein>
    <recommendedName>
        <fullName evidence="4">Adhesin domain-containing protein</fullName>
    </recommendedName>
</protein>
<keyword evidence="3" id="KW-1185">Reference proteome</keyword>
<feature type="chain" id="PRO_5001987988" description="Adhesin domain-containing protein" evidence="1">
    <location>
        <begin position="22"/>
        <end position="362"/>
    </location>
</feature>
<reference evidence="2 3" key="1">
    <citation type="submission" date="2014-10" db="EMBL/GenBank/DDBJ databases">
        <title>Draft genome sequence of the proteorhodopsin-containing marine bacterium Dokdonia donghaensis.</title>
        <authorList>
            <person name="Gomez-Consarnau L."/>
            <person name="Gonzalez J.M."/>
            <person name="Riedel T."/>
            <person name="Jaenicke S."/>
            <person name="Wagner-Doebler I."/>
            <person name="Fuhrman J.A."/>
        </authorList>
    </citation>
    <scope>NUCLEOTIDE SEQUENCE [LARGE SCALE GENOMIC DNA]</scope>
    <source>
        <strain evidence="2 3">DSW-1</strain>
    </source>
</reference>
<comment type="caution">
    <text evidence="2">The sequence shown here is derived from an EMBL/GenBank/DDBJ whole genome shotgun (WGS) entry which is preliminary data.</text>
</comment>
<gene>
    <name evidence="2" type="ORF">NV36_04220</name>
</gene>
<dbReference type="KEGG" id="ddo:I597_2617"/>
<proteinExistence type="predicted"/>
<name>A0A0A2H0C1_9FLAO</name>
<keyword evidence="1" id="KW-0732">Signal</keyword>
<dbReference type="PATRIC" id="fig|1300343.5.peg.2661"/>
<evidence type="ECO:0000256" key="1">
    <source>
        <dbReference type="SAM" id="SignalP"/>
    </source>
</evidence>
<dbReference type="EMBL" id="JSAQ01000001">
    <property type="protein sequence ID" value="KGO06120.1"/>
    <property type="molecule type" value="Genomic_DNA"/>
</dbReference>
<evidence type="ECO:0008006" key="4">
    <source>
        <dbReference type="Google" id="ProtNLM"/>
    </source>
</evidence>
<evidence type="ECO:0000313" key="2">
    <source>
        <dbReference type="EMBL" id="KGO06120.1"/>
    </source>
</evidence>
<feature type="signal peptide" evidence="1">
    <location>
        <begin position="1"/>
        <end position="21"/>
    </location>
</feature>
<accession>A0A0A2H0C1</accession>
<dbReference type="AlphaFoldDB" id="A0A0A2H0C1"/>
<dbReference type="OrthoDB" id="1117657at2"/>
<organism evidence="2 3">
    <name type="scientific">Dokdonia donghaensis DSW-1</name>
    <dbReference type="NCBI Taxonomy" id="1300343"/>
    <lineage>
        <taxon>Bacteria</taxon>
        <taxon>Pseudomonadati</taxon>
        <taxon>Bacteroidota</taxon>
        <taxon>Flavobacteriia</taxon>
        <taxon>Flavobacteriales</taxon>
        <taxon>Flavobacteriaceae</taxon>
        <taxon>Dokdonia</taxon>
    </lineage>
</organism>
<dbReference type="RefSeq" id="WP_035325132.1">
    <property type="nucleotide sequence ID" value="NZ_CP015125.1"/>
</dbReference>
<evidence type="ECO:0000313" key="3">
    <source>
        <dbReference type="Proteomes" id="UP000030140"/>
    </source>
</evidence>
<sequence length="362" mass="40843">MKTKITHILLFVLAMPLMVMASDNYPKGKYTKEKRIKKEYNVNADAKLVIDNSYGNVNMVSWNENRIVIEVLVKTNGNDEERVQEKLDEIDVRFEGSPSYVSAKTNFERSSSRSWWNSWKNNNVNMEINYTIKLPATNMIDISNDYGGISLDRLEGNAKINCDYGKITIGELLAEDNYLNFDYTKNSTISYMRSGRINADYSSFMLERGGDIELNADYTKSEFGKIENLNYNCDYGSVKTTESNDIIGRGDYLSAKIGVVHGDLNINADYGSIRVEELASDAGDVVIQSDYTGIKVGYSPAYDFTFNIKLEYAGLSGKDELTFNVERVESSDKYYEGYKGSSSTNNNININSEYGGVTLFKN</sequence>
<dbReference type="Proteomes" id="UP000030140">
    <property type="component" value="Unassembled WGS sequence"/>
</dbReference>